<accession>A0A1E3L290</accession>
<dbReference type="PRINTS" id="PR01438">
    <property type="entry name" value="UNVRSLSTRESS"/>
</dbReference>
<evidence type="ECO:0000259" key="2">
    <source>
        <dbReference type="Pfam" id="PF00582"/>
    </source>
</evidence>
<name>A0A1E3L290_9BACL</name>
<dbReference type="EMBL" id="MDER01000068">
    <property type="protein sequence ID" value="ODP27080.1"/>
    <property type="molecule type" value="Genomic_DNA"/>
</dbReference>
<protein>
    <submittedName>
        <fullName evidence="3">Universal stress protein</fullName>
    </submittedName>
</protein>
<comment type="similarity">
    <text evidence="1">Belongs to the universal stress protein A family.</text>
</comment>
<dbReference type="PANTHER" id="PTHR46268">
    <property type="entry name" value="STRESS RESPONSE PROTEIN NHAX"/>
    <property type="match status" value="1"/>
</dbReference>
<evidence type="ECO:0000313" key="3">
    <source>
        <dbReference type="EMBL" id="ODP27080.1"/>
    </source>
</evidence>
<evidence type="ECO:0000313" key="4">
    <source>
        <dbReference type="Proteomes" id="UP000094578"/>
    </source>
</evidence>
<keyword evidence="4" id="KW-1185">Reference proteome</keyword>
<dbReference type="Pfam" id="PF00582">
    <property type="entry name" value="Usp"/>
    <property type="match status" value="1"/>
</dbReference>
<organism evidence="3 4">
    <name type="scientific">Paenibacillus nuruki</name>
    <dbReference type="NCBI Taxonomy" id="1886670"/>
    <lineage>
        <taxon>Bacteria</taxon>
        <taxon>Bacillati</taxon>
        <taxon>Bacillota</taxon>
        <taxon>Bacilli</taxon>
        <taxon>Bacillales</taxon>
        <taxon>Paenibacillaceae</taxon>
        <taxon>Paenibacillus</taxon>
    </lineage>
</organism>
<dbReference type="Proteomes" id="UP000094578">
    <property type="component" value="Unassembled WGS sequence"/>
</dbReference>
<dbReference type="AlphaFoldDB" id="A0A1E3L290"/>
<dbReference type="STRING" id="1886670.PTI45_03555"/>
<reference evidence="3 4" key="1">
    <citation type="submission" date="2016-08" db="EMBL/GenBank/DDBJ databases">
        <title>Genome sequencing of Paenibacillus sp. TI45-13ar, isolated from Korean traditional nuruk.</title>
        <authorList>
            <person name="Kim S.-J."/>
        </authorList>
    </citation>
    <scope>NUCLEOTIDE SEQUENCE [LARGE SCALE GENOMIC DNA]</scope>
    <source>
        <strain evidence="3 4">TI45-13ar</strain>
    </source>
</reference>
<dbReference type="RefSeq" id="WP_069328916.1">
    <property type="nucleotide sequence ID" value="NZ_MDER01000068.1"/>
</dbReference>
<evidence type="ECO:0000256" key="1">
    <source>
        <dbReference type="ARBA" id="ARBA00008791"/>
    </source>
</evidence>
<feature type="domain" description="UspA" evidence="2">
    <location>
        <begin position="3"/>
        <end position="146"/>
    </location>
</feature>
<dbReference type="InterPro" id="IPR006015">
    <property type="entry name" value="Universal_stress_UspA"/>
</dbReference>
<dbReference type="InterPro" id="IPR006016">
    <property type="entry name" value="UspA"/>
</dbReference>
<sequence>MLFSKILLAYDGSKASNKALDRAVELATAAPHAEIHAIHVFDFPRYFVGEGIVPVPTTSNEELYELATQTAKEAKRRLEAAGISNTISVEMIQGAAAQNILEYAEANHCDVIIIGSRGLGSIREFVLGSVSHNVVQHAKIPVLIVK</sequence>
<dbReference type="PATRIC" id="fig|1886670.3.peg.3587"/>
<comment type="caution">
    <text evidence="3">The sequence shown here is derived from an EMBL/GenBank/DDBJ whole genome shotgun (WGS) entry which is preliminary data.</text>
</comment>
<dbReference type="Gene3D" id="3.40.50.620">
    <property type="entry name" value="HUPs"/>
    <property type="match status" value="1"/>
</dbReference>
<dbReference type="CDD" id="cd00293">
    <property type="entry name" value="USP-like"/>
    <property type="match status" value="1"/>
</dbReference>
<dbReference type="PANTHER" id="PTHR46268:SF6">
    <property type="entry name" value="UNIVERSAL STRESS PROTEIN UP12"/>
    <property type="match status" value="1"/>
</dbReference>
<dbReference type="SUPFAM" id="SSF52402">
    <property type="entry name" value="Adenine nucleotide alpha hydrolases-like"/>
    <property type="match status" value="1"/>
</dbReference>
<proteinExistence type="inferred from homology"/>
<dbReference type="InterPro" id="IPR014729">
    <property type="entry name" value="Rossmann-like_a/b/a_fold"/>
</dbReference>
<gene>
    <name evidence="3" type="ORF">PTI45_03555</name>
</gene>